<keyword evidence="4" id="KW-1185">Reference proteome</keyword>
<keyword evidence="3" id="KW-0012">Acyltransferase</keyword>
<dbReference type="PROSITE" id="PS00101">
    <property type="entry name" value="HEXAPEP_TRANSFERASES"/>
    <property type="match status" value="1"/>
</dbReference>
<dbReference type="InterPro" id="IPR001451">
    <property type="entry name" value="Hexapep"/>
</dbReference>
<dbReference type="Proteomes" id="UP001183222">
    <property type="component" value="Unassembled WGS sequence"/>
</dbReference>
<organism evidence="3 4">
    <name type="scientific">Blastococcus goldschmidtiae</name>
    <dbReference type="NCBI Taxonomy" id="3075546"/>
    <lineage>
        <taxon>Bacteria</taxon>
        <taxon>Bacillati</taxon>
        <taxon>Actinomycetota</taxon>
        <taxon>Actinomycetes</taxon>
        <taxon>Geodermatophilales</taxon>
        <taxon>Geodermatophilaceae</taxon>
        <taxon>Blastococcus</taxon>
    </lineage>
</organism>
<reference evidence="4" key="1">
    <citation type="submission" date="2023-07" db="EMBL/GenBank/DDBJ databases">
        <title>30 novel species of actinomycetes from the DSMZ collection.</title>
        <authorList>
            <person name="Nouioui I."/>
        </authorList>
    </citation>
    <scope>NUCLEOTIDE SEQUENCE [LARGE SCALE GENOMIC DNA]</scope>
    <source>
        <strain evidence="4">DSM 46792</strain>
    </source>
</reference>
<dbReference type="SUPFAM" id="SSF51161">
    <property type="entry name" value="Trimeric LpxA-like enzymes"/>
    <property type="match status" value="1"/>
</dbReference>
<dbReference type="Pfam" id="PF14602">
    <property type="entry name" value="Hexapep_2"/>
    <property type="match status" value="1"/>
</dbReference>
<dbReference type="InterPro" id="IPR018357">
    <property type="entry name" value="Hexapep_transf_CS"/>
</dbReference>
<evidence type="ECO:0000256" key="1">
    <source>
        <dbReference type="ARBA" id="ARBA00022679"/>
    </source>
</evidence>
<dbReference type="PANTHER" id="PTHR43300:SF11">
    <property type="entry name" value="ACETYLTRANSFERASE RV3034C-RELATED"/>
    <property type="match status" value="1"/>
</dbReference>
<evidence type="ECO:0000256" key="2">
    <source>
        <dbReference type="ARBA" id="ARBA00022737"/>
    </source>
</evidence>
<protein>
    <submittedName>
        <fullName evidence="3">Acyltransferase</fullName>
        <ecNumber evidence="3">2.3.1.-</ecNumber>
    </submittedName>
</protein>
<dbReference type="EC" id="2.3.1.-" evidence="3"/>
<dbReference type="PANTHER" id="PTHR43300">
    <property type="entry name" value="ACETYLTRANSFERASE"/>
    <property type="match status" value="1"/>
</dbReference>
<dbReference type="InterPro" id="IPR011004">
    <property type="entry name" value="Trimer_LpxA-like_sf"/>
</dbReference>
<evidence type="ECO:0000313" key="3">
    <source>
        <dbReference type="EMBL" id="MDT0278400.1"/>
    </source>
</evidence>
<keyword evidence="1 3" id="KW-0808">Transferase</keyword>
<proteinExistence type="predicted"/>
<dbReference type="Gene3D" id="2.160.10.10">
    <property type="entry name" value="Hexapeptide repeat proteins"/>
    <property type="match status" value="1"/>
</dbReference>
<dbReference type="EMBL" id="JAVREI010000026">
    <property type="protein sequence ID" value="MDT0278400.1"/>
    <property type="molecule type" value="Genomic_DNA"/>
</dbReference>
<dbReference type="InterPro" id="IPR050179">
    <property type="entry name" value="Trans_hexapeptide_repeat"/>
</dbReference>
<dbReference type="RefSeq" id="WP_311347198.1">
    <property type="nucleotide sequence ID" value="NZ_JAVREI010000026.1"/>
</dbReference>
<name>A0ABU2KDY5_9ACTN</name>
<evidence type="ECO:0000313" key="4">
    <source>
        <dbReference type="Proteomes" id="UP001183222"/>
    </source>
</evidence>
<comment type="caution">
    <text evidence="3">The sequence shown here is derived from an EMBL/GenBank/DDBJ whole genome shotgun (WGS) entry which is preliminary data.</text>
</comment>
<dbReference type="GO" id="GO:0016746">
    <property type="term" value="F:acyltransferase activity"/>
    <property type="evidence" value="ECO:0007669"/>
    <property type="project" value="UniProtKB-KW"/>
</dbReference>
<accession>A0ABU2KDY5</accession>
<sequence length="153" mass="15575">MDRPTVPDDAAALPANPYNPHAWITGDPEIGTGTWIGAFTVVDGSGGLTIGRGCDISSGAQIYTHSSARRCVSAQAHPDVERAPVRIGDHVFVGAGAVITMGVTVGEHSVVAAGAVVTRDVAPFTVVAGVPARPTARVVLEGDRVLFTPLPGG</sequence>
<keyword evidence="2" id="KW-0677">Repeat</keyword>
<gene>
    <name evidence="3" type="ORF">RM425_21065</name>
</gene>
<dbReference type="CDD" id="cd04647">
    <property type="entry name" value="LbH_MAT_like"/>
    <property type="match status" value="1"/>
</dbReference>